<evidence type="ECO:0000256" key="3">
    <source>
        <dbReference type="ARBA" id="ARBA00022692"/>
    </source>
</evidence>
<evidence type="ECO:0000256" key="6">
    <source>
        <dbReference type="ARBA" id="ARBA00023136"/>
    </source>
</evidence>
<dbReference type="PANTHER" id="PTHR24249">
    <property type="entry name" value="HISTAMINE RECEPTOR-RELATED G-PROTEIN COUPLED RECEPTOR"/>
    <property type="match status" value="1"/>
</dbReference>
<dbReference type="SUPFAM" id="SSF81321">
    <property type="entry name" value="Family A G protein-coupled receptor-like"/>
    <property type="match status" value="1"/>
</dbReference>
<reference evidence="14" key="2">
    <citation type="submission" date="2025-08" db="UniProtKB">
        <authorList>
            <consortium name="Ensembl"/>
        </authorList>
    </citation>
    <scope>IDENTIFICATION</scope>
</reference>
<accession>A0A671UIV5</accession>
<feature type="transmembrane region" description="Helical" evidence="12">
    <location>
        <begin position="300"/>
        <end position="319"/>
    </location>
</feature>
<dbReference type="OMA" id="CINNTAI"/>
<reference evidence="14" key="3">
    <citation type="submission" date="2025-09" db="UniProtKB">
        <authorList>
            <consortium name="Ensembl"/>
        </authorList>
    </citation>
    <scope>IDENTIFICATION</scope>
</reference>
<keyword evidence="3 11" id="KW-0812">Transmembrane</keyword>
<feature type="domain" description="G-protein coupled receptors family 1 profile" evidence="13">
    <location>
        <begin position="52"/>
        <end position="316"/>
    </location>
</feature>
<dbReference type="PROSITE" id="PS50262">
    <property type="entry name" value="G_PROTEIN_RECEP_F1_2"/>
    <property type="match status" value="1"/>
</dbReference>
<dbReference type="GeneTree" id="ENSGT00940000161258"/>
<feature type="transmembrane region" description="Helical" evidence="12">
    <location>
        <begin position="206"/>
        <end position="231"/>
    </location>
</feature>
<dbReference type="SMART" id="SM01381">
    <property type="entry name" value="7TM_GPCR_Srsx"/>
    <property type="match status" value="1"/>
</dbReference>
<dbReference type="PANTHER" id="PTHR24249:SF307">
    <property type="entry name" value="TRACE AMINE-ASSOCIATED RECEPTOR 5"/>
    <property type="match status" value="1"/>
</dbReference>
<dbReference type="GO" id="GO:0001594">
    <property type="term" value="F:trace-amine receptor activity"/>
    <property type="evidence" value="ECO:0007669"/>
    <property type="project" value="InterPro"/>
</dbReference>
<sequence length="348" mass="38725">VVCINNTAINMQQLLYCVPGSNASCVMEQFSFLTSFALYLLFVFAMLVTILGNAVVIVSICHFKQLHNPTNVLILSLALADLLVGVIVMPIRAITAIYGCWFYGDTFCQIHASFDFFELFLIIASIFHLICIAVDRHQAICNPLHYSRKITITVAVMMLCVSWALAAVYSFGILYSKANEAGLEDLMASITCLGACLVYSNPVWRILGSTICIFFPCTVMVCIYTHIFILAKQHVRKIGEKNNCSHDRGKGGFVKKSECKAAKTLSIVLGVFIFCWMPLFAVSIIDPLIGYSTSAFLLEVLTWLAYFNSACNPIIYALFYPSFKKCFHCIITLKIFSPNSSTMNLSVK</sequence>
<dbReference type="AlphaFoldDB" id="A0A671UIV5"/>
<evidence type="ECO:0000256" key="9">
    <source>
        <dbReference type="ARBA" id="ARBA00023180"/>
    </source>
</evidence>
<feature type="transmembrane region" description="Helical" evidence="12">
    <location>
        <begin position="154"/>
        <end position="175"/>
    </location>
</feature>
<dbReference type="CDD" id="cd15055">
    <property type="entry name" value="7tmA_TAARs"/>
    <property type="match status" value="1"/>
</dbReference>
<feature type="transmembrane region" description="Helical" evidence="12">
    <location>
        <begin position="36"/>
        <end position="60"/>
    </location>
</feature>
<comment type="subcellular location">
    <subcellularLocation>
        <location evidence="1">Cell membrane</location>
        <topology evidence="1">Multi-pass membrane protein</topology>
    </subcellularLocation>
</comment>
<keyword evidence="8 11" id="KW-0675">Receptor</keyword>
<dbReference type="PRINTS" id="PR01830">
    <property type="entry name" value="TRACEAMINER"/>
</dbReference>
<dbReference type="InterPro" id="IPR009132">
    <property type="entry name" value="TAAR_fam"/>
</dbReference>
<dbReference type="InParanoid" id="A0A671UIV5"/>
<evidence type="ECO:0000256" key="8">
    <source>
        <dbReference type="ARBA" id="ARBA00023170"/>
    </source>
</evidence>
<proteinExistence type="inferred from homology"/>
<name>A0A671UIV5_SPAAU</name>
<dbReference type="Gene3D" id="1.20.1070.10">
    <property type="entry name" value="Rhodopsin 7-helix transmembrane proteins"/>
    <property type="match status" value="1"/>
</dbReference>
<dbReference type="PROSITE" id="PS00237">
    <property type="entry name" value="G_PROTEIN_RECEP_F1_1"/>
    <property type="match status" value="1"/>
</dbReference>
<keyword evidence="9" id="KW-0325">Glycoprotein</keyword>
<dbReference type="InterPro" id="IPR050569">
    <property type="entry name" value="TAAR"/>
</dbReference>
<keyword evidence="5 11" id="KW-0297">G-protein coupled receptor</keyword>
<evidence type="ECO:0000256" key="4">
    <source>
        <dbReference type="ARBA" id="ARBA00022989"/>
    </source>
</evidence>
<reference evidence="14" key="1">
    <citation type="submission" date="2021-04" db="EMBL/GenBank/DDBJ databases">
        <authorList>
            <consortium name="Wellcome Sanger Institute Data Sharing"/>
        </authorList>
    </citation>
    <scope>NUCLEOTIDE SEQUENCE [LARGE SCALE GENOMIC DNA]</scope>
</reference>
<evidence type="ECO:0000256" key="2">
    <source>
        <dbReference type="ARBA" id="ARBA00022475"/>
    </source>
</evidence>
<feature type="transmembrane region" description="Helical" evidence="12">
    <location>
        <begin position="72"/>
        <end position="104"/>
    </location>
</feature>
<keyword evidence="2" id="KW-1003">Cell membrane</keyword>
<evidence type="ECO:0000256" key="11">
    <source>
        <dbReference type="RuleBase" id="RU000688"/>
    </source>
</evidence>
<keyword evidence="7" id="KW-1015">Disulfide bond</keyword>
<evidence type="ECO:0000313" key="15">
    <source>
        <dbReference type="Proteomes" id="UP000472265"/>
    </source>
</evidence>
<evidence type="ECO:0000256" key="5">
    <source>
        <dbReference type="ARBA" id="ARBA00023040"/>
    </source>
</evidence>
<organism evidence="14 15">
    <name type="scientific">Sparus aurata</name>
    <name type="common">Gilthead sea bream</name>
    <dbReference type="NCBI Taxonomy" id="8175"/>
    <lineage>
        <taxon>Eukaryota</taxon>
        <taxon>Metazoa</taxon>
        <taxon>Chordata</taxon>
        <taxon>Craniata</taxon>
        <taxon>Vertebrata</taxon>
        <taxon>Euteleostomi</taxon>
        <taxon>Actinopterygii</taxon>
        <taxon>Neopterygii</taxon>
        <taxon>Teleostei</taxon>
        <taxon>Neoteleostei</taxon>
        <taxon>Acanthomorphata</taxon>
        <taxon>Eupercaria</taxon>
        <taxon>Spariformes</taxon>
        <taxon>Sparidae</taxon>
        <taxon>Sparus</taxon>
    </lineage>
</organism>
<dbReference type="PRINTS" id="PR00237">
    <property type="entry name" value="GPCRRHODOPSN"/>
</dbReference>
<evidence type="ECO:0000313" key="14">
    <source>
        <dbReference type="Ensembl" id="ENSSAUP00010012619.1"/>
    </source>
</evidence>
<keyword evidence="4 12" id="KW-1133">Transmembrane helix</keyword>
<evidence type="ECO:0000256" key="10">
    <source>
        <dbReference type="ARBA" id="ARBA00023224"/>
    </source>
</evidence>
<dbReference type="Pfam" id="PF00001">
    <property type="entry name" value="7tm_1"/>
    <property type="match status" value="1"/>
</dbReference>
<evidence type="ECO:0000256" key="12">
    <source>
        <dbReference type="SAM" id="Phobius"/>
    </source>
</evidence>
<feature type="transmembrane region" description="Helical" evidence="12">
    <location>
        <begin position="265"/>
        <end position="285"/>
    </location>
</feature>
<protein>
    <recommendedName>
        <fullName evidence="13">G-protein coupled receptors family 1 profile domain-containing protein</fullName>
    </recommendedName>
</protein>
<dbReference type="GO" id="GO:0005886">
    <property type="term" value="C:plasma membrane"/>
    <property type="evidence" value="ECO:0007669"/>
    <property type="project" value="UniProtKB-SubCell"/>
</dbReference>
<keyword evidence="10 11" id="KW-0807">Transducer</keyword>
<dbReference type="FunFam" id="1.20.1070.10:FF:000030">
    <property type="entry name" value="trace amine-associated receptor 1"/>
    <property type="match status" value="1"/>
</dbReference>
<evidence type="ECO:0000256" key="7">
    <source>
        <dbReference type="ARBA" id="ARBA00023157"/>
    </source>
</evidence>
<dbReference type="FunCoup" id="A0A671UIV5">
    <property type="interactions" value="7"/>
</dbReference>
<dbReference type="Proteomes" id="UP000472265">
    <property type="component" value="Chromosome 10"/>
</dbReference>
<dbReference type="InterPro" id="IPR017452">
    <property type="entry name" value="GPCR_Rhodpsn_7TM"/>
</dbReference>
<dbReference type="InterPro" id="IPR000276">
    <property type="entry name" value="GPCR_Rhodpsn"/>
</dbReference>
<keyword evidence="6 12" id="KW-0472">Membrane</keyword>
<evidence type="ECO:0000259" key="13">
    <source>
        <dbReference type="PROSITE" id="PS50262"/>
    </source>
</evidence>
<dbReference type="Ensembl" id="ENSSAUT00010013415.1">
    <property type="protein sequence ID" value="ENSSAUP00010012619.1"/>
    <property type="gene ID" value="ENSSAUG00010006008.1"/>
</dbReference>
<evidence type="ECO:0000256" key="1">
    <source>
        <dbReference type="ARBA" id="ARBA00004651"/>
    </source>
</evidence>
<keyword evidence="15" id="KW-1185">Reference proteome</keyword>
<feature type="transmembrane region" description="Helical" evidence="12">
    <location>
        <begin position="116"/>
        <end position="134"/>
    </location>
</feature>
<comment type="similarity">
    <text evidence="11">Belongs to the G-protein coupled receptor 1 family.</text>
</comment>